<evidence type="ECO:0000313" key="1">
    <source>
        <dbReference type="EMBL" id="EKO53181.1"/>
    </source>
</evidence>
<organism evidence="1 2">
    <name type="scientific">Leptospira kirschneri str. 200802841</name>
    <dbReference type="NCBI Taxonomy" id="1193047"/>
    <lineage>
        <taxon>Bacteria</taxon>
        <taxon>Pseudomonadati</taxon>
        <taxon>Spirochaetota</taxon>
        <taxon>Spirochaetia</taxon>
        <taxon>Leptospirales</taxon>
        <taxon>Leptospiraceae</taxon>
        <taxon>Leptospira</taxon>
    </lineage>
</organism>
<proteinExistence type="predicted"/>
<keyword evidence="2" id="KW-1185">Reference proteome</keyword>
<dbReference type="Proteomes" id="UP000006339">
    <property type="component" value="Unassembled WGS sequence"/>
</dbReference>
<evidence type="ECO:0000313" key="2">
    <source>
        <dbReference type="Proteomes" id="UP000006339"/>
    </source>
</evidence>
<name>A0A828XZT4_9LEPT</name>
<comment type="caution">
    <text evidence="1">The sequence shown here is derived from an EMBL/GenBank/DDBJ whole genome shotgun (WGS) entry which is preliminary data.</text>
</comment>
<sequence>MGTLTKLYLRVEFETCGNSYKVIFKVDSVKKSVGKRFFS</sequence>
<reference evidence="1" key="1">
    <citation type="submission" date="2012-10" db="EMBL/GenBank/DDBJ databases">
        <authorList>
            <person name="Harkins D.M."/>
            <person name="Durkin A.S."/>
            <person name="Brinkac L.M."/>
            <person name="Selengut J.D."/>
            <person name="Sanka R."/>
            <person name="DePew J."/>
            <person name="Purushe J."/>
            <person name="Picardeau M."/>
            <person name="Werts C."/>
            <person name="Goarant C."/>
            <person name="Vinetz J.M."/>
            <person name="Sutton G.G."/>
            <person name="Nelson W.C."/>
            <person name="Fouts D.E."/>
        </authorList>
    </citation>
    <scope>NUCLEOTIDE SEQUENCE [LARGE SCALE GENOMIC DNA]</scope>
    <source>
        <strain evidence="1">200802841</strain>
    </source>
</reference>
<accession>A0A828XZT4</accession>
<gene>
    <name evidence="1" type="ORF">LEP1GSC131_0424</name>
</gene>
<protein>
    <submittedName>
        <fullName evidence="1">Uncharacterized protein</fullName>
    </submittedName>
</protein>
<dbReference type="EMBL" id="AKWH02000012">
    <property type="protein sequence ID" value="EKO53181.1"/>
    <property type="molecule type" value="Genomic_DNA"/>
</dbReference>
<dbReference type="AlphaFoldDB" id="A0A828XZT4"/>